<keyword evidence="2" id="KW-1185">Reference proteome</keyword>
<name>A0A4R2ILV0_9ACTN</name>
<evidence type="ECO:0000313" key="2">
    <source>
        <dbReference type="Proteomes" id="UP000295573"/>
    </source>
</evidence>
<dbReference type="AlphaFoldDB" id="A0A4R2ILV0"/>
<reference evidence="1 2" key="1">
    <citation type="journal article" date="2015" name="Stand. Genomic Sci.">
        <title>Genomic Encyclopedia of Bacterial and Archaeal Type Strains, Phase III: the genomes of soil and plant-associated and newly described type strains.</title>
        <authorList>
            <person name="Whitman W.B."/>
            <person name="Woyke T."/>
            <person name="Klenk H.P."/>
            <person name="Zhou Y."/>
            <person name="Lilburn T.G."/>
            <person name="Beck B.J."/>
            <person name="De Vos P."/>
            <person name="Vandamme P."/>
            <person name="Eisen J.A."/>
            <person name="Garrity G."/>
            <person name="Hugenholtz P."/>
            <person name="Kyrpides N.C."/>
        </authorList>
    </citation>
    <scope>NUCLEOTIDE SEQUENCE [LARGE SCALE GENOMIC DNA]</scope>
    <source>
        <strain evidence="1 2">VKM Ac-2541</strain>
    </source>
</reference>
<dbReference type="OrthoDB" id="3405030at2"/>
<comment type="caution">
    <text evidence="1">The sequence shown here is derived from an EMBL/GenBank/DDBJ whole genome shotgun (WGS) entry which is preliminary data.</text>
</comment>
<sequence>MGVDVVLKQVSQPGTSSKRRQLTQVDVAPDGNDVFAGICARSKLPMLSRVDPYGDLILTTAEMPQFIAEVNEELGIASTGPERELLAGLRRLAERCAAETSTELHLEGD</sequence>
<organism evidence="1 2">
    <name type="scientific">Kribbella antiqua</name>
    <dbReference type="NCBI Taxonomy" id="2512217"/>
    <lineage>
        <taxon>Bacteria</taxon>
        <taxon>Bacillati</taxon>
        <taxon>Actinomycetota</taxon>
        <taxon>Actinomycetes</taxon>
        <taxon>Propionibacteriales</taxon>
        <taxon>Kribbellaceae</taxon>
        <taxon>Kribbella</taxon>
    </lineage>
</organism>
<accession>A0A4R2ILV0</accession>
<dbReference type="EMBL" id="SLWR01000009">
    <property type="protein sequence ID" value="TCO44919.1"/>
    <property type="molecule type" value="Genomic_DNA"/>
</dbReference>
<proteinExistence type="predicted"/>
<dbReference type="Proteomes" id="UP000295573">
    <property type="component" value="Unassembled WGS sequence"/>
</dbReference>
<protein>
    <submittedName>
        <fullName evidence="1">Uncharacterized protein</fullName>
    </submittedName>
</protein>
<evidence type="ECO:0000313" key="1">
    <source>
        <dbReference type="EMBL" id="TCO44919.1"/>
    </source>
</evidence>
<dbReference type="RefSeq" id="WP_132152591.1">
    <property type="nucleotide sequence ID" value="NZ_SLWR01000009.1"/>
</dbReference>
<gene>
    <name evidence="1" type="ORF">EV646_10991</name>
</gene>